<dbReference type="FunFam" id="3.40.50.720:FF:000173">
    <property type="entry name" value="3-oxoacyl-[acyl-carrier protein] reductase"/>
    <property type="match status" value="1"/>
</dbReference>
<dbReference type="InterPro" id="IPR020904">
    <property type="entry name" value="Sc_DH/Rdtase_CS"/>
</dbReference>
<dbReference type="GO" id="GO:0032787">
    <property type="term" value="P:monocarboxylic acid metabolic process"/>
    <property type="evidence" value="ECO:0007669"/>
    <property type="project" value="UniProtKB-ARBA"/>
</dbReference>
<keyword evidence="5" id="KW-1185">Reference proteome</keyword>
<dbReference type="PANTHER" id="PTHR42879:SF2">
    <property type="entry name" value="3-OXOACYL-[ACYL-CARRIER-PROTEIN] REDUCTASE FABG"/>
    <property type="match status" value="1"/>
</dbReference>
<dbReference type="InterPro" id="IPR036291">
    <property type="entry name" value="NAD(P)-bd_dom_sf"/>
</dbReference>
<dbReference type="InterPro" id="IPR057326">
    <property type="entry name" value="KR_dom"/>
</dbReference>
<accession>E3JD78</accession>
<dbReference type="InterPro" id="IPR050259">
    <property type="entry name" value="SDR"/>
</dbReference>
<feature type="domain" description="Ketoreductase" evidence="3">
    <location>
        <begin position="3"/>
        <end position="185"/>
    </location>
</feature>
<dbReference type="Proteomes" id="UP000002484">
    <property type="component" value="Chromosome"/>
</dbReference>
<dbReference type="Pfam" id="PF13561">
    <property type="entry name" value="adh_short_C2"/>
    <property type="match status" value="1"/>
</dbReference>
<dbReference type="FunCoup" id="E3JD78">
    <property type="interactions" value="76"/>
</dbReference>
<comment type="similarity">
    <text evidence="1">Belongs to the short-chain dehydrogenases/reductases (SDR) family.</text>
</comment>
<dbReference type="KEGG" id="fri:FraEuI1c_4363"/>
<gene>
    <name evidence="4" type="ordered locus">FraEuI1c_4363</name>
</gene>
<dbReference type="RefSeq" id="WP_013425480.1">
    <property type="nucleotide sequence ID" value="NC_014666.1"/>
</dbReference>
<protein>
    <submittedName>
        <fullName evidence="4">Short-chain dehydrogenase/reductase SDR</fullName>
    </submittedName>
</protein>
<dbReference type="SMART" id="SM00822">
    <property type="entry name" value="PKS_KR"/>
    <property type="match status" value="1"/>
</dbReference>
<dbReference type="SUPFAM" id="SSF51735">
    <property type="entry name" value="NAD(P)-binding Rossmann-fold domains"/>
    <property type="match status" value="1"/>
</dbReference>
<evidence type="ECO:0000256" key="2">
    <source>
        <dbReference type="ARBA" id="ARBA00023002"/>
    </source>
</evidence>
<dbReference type="OrthoDB" id="4350228at2"/>
<evidence type="ECO:0000313" key="4">
    <source>
        <dbReference type="EMBL" id="ADP82362.1"/>
    </source>
</evidence>
<dbReference type="PANTHER" id="PTHR42879">
    <property type="entry name" value="3-OXOACYL-(ACYL-CARRIER-PROTEIN) REDUCTASE"/>
    <property type="match status" value="1"/>
</dbReference>
<dbReference type="InterPro" id="IPR002347">
    <property type="entry name" value="SDR_fam"/>
</dbReference>
<reference evidence="4 5" key="1">
    <citation type="submission" date="2010-10" db="EMBL/GenBank/DDBJ databases">
        <title>Complete sequence of Frankia sp. EuI1c.</title>
        <authorList>
            <consortium name="US DOE Joint Genome Institute"/>
            <person name="Lucas S."/>
            <person name="Copeland A."/>
            <person name="Lapidus A."/>
            <person name="Cheng J.-F."/>
            <person name="Bruce D."/>
            <person name="Goodwin L."/>
            <person name="Pitluck S."/>
            <person name="Chertkov O."/>
            <person name="Detter J.C."/>
            <person name="Han C."/>
            <person name="Tapia R."/>
            <person name="Land M."/>
            <person name="Hauser L."/>
            <person name="Jeffries C."/>
            <person name="Kyrpides N."/>
            <person name="Ivanova N."/>
            <person name="Mikhailova N."/>
            <person name="Beauchemin N."/>
            <person name="Sen A."/>
            <person name="Sur S.A."/>
            <person name="Gtari M."/>
            <person name="Wall L."/>
            <person name="Tisa L."/>
            <person name="Woyke T."/>
        </authorList>
    </citation>
    <scope>NUCLEOTIDE SEQUENCE [LARGE SCALE GENOMIC DNA]</scope>
    <source>
        <strain evidence="5">DSM 45817 / CECT 9037 / EuI1c</strain>
    </source>
</reference>
<name>E3JD78_PSEI1</name>
<dbReference type="Gene3D" id="3.40.50.720">
    <property type="entry name" value="NAD(P)-binding Rossmann-like Domain"/>
    <property type="match status" value="1"/>
</dbReference>
<dbReference type="InParanoid" id="E3JD78"/>
<dbReference type="AlphaFoldDB" id="E3JD78"/>
<evidence type="ECO:0000259" key="3">
    <source>
        <dbReference type="SMART" id="SM00822"/>
    </source>
</evidence>
<dbReference type="eggNOG" id="COG1028">
    <property type="taxonomic scope" value="Bacteria"/>
</dbReference>
<dbReference type="GO" id="GO:0016491">
    <property type="term" value="F:oxidoreductase activity"/>
    <property type="evidence" value="ECO:0007669"/>
    <property type="project" value="UniProtKB-KW"/>
</dbReference>
<evidence type="ECO:0000313" key="5">
    <source>
        <dbReference type="Proteomes" id="UP000002484"/>
    </source>
</evidence>
<sequence length="247" mass="24779">MARVAVVTGGGSGLGLAICRHLAAAGQRVAVLDLDGAGAEDAARRLRATGAAALAAEADVADRASVDAAFARVRAELGPIGVLVTSAAVSGFTPFEEISPALWDRFVAVNLTGTFHCVQSAIPDMVTAGWGRVVTISSAAGQTGTVGQGHYSATKGGVIALTKAVALEYAGRGVTANTIPPFAVDTPLLRDQQSSRKLPGNDVIARMIPAGRVGTPDDVAATCAFLCSDAAAYITGQVIAPNGGAVL</sequence>
<dbReference type="STRING" id="298654.FraEuI1c_4363"/>
<dbReference type="PRINTS" id="PR00081">
    <property type="entry name" value="GDHRDH"/>
</dbReference>
<keyword evidence="2" id="KW-0560">Oxidoreductase</keyword>
<dbReference type="PRINTS" id="PR00080">
    <property type="entry name" value="SDRFAMILY"/>
</dbReference>
<evidence type="ECO:0000256" key="1">
    <source>
        <dbReference type="ARBA" id="ARBA00006484"/>
    </source>
</evidence>
<dbReference type="EMBL" id="CP002299">
    <property type="protein sequence ID" value="ADP82362.1"/>
    <property type="molecule type" value="Genomic_DNA"/>
</dbReference>
<dbReference type="PROSITE" id="PS00061">
    <property type="entry name" value="ADH_SHORT"/>
    <property type="match status" value="1"/>
</dbReference>
<proteinExistence type="inferred from homology"/>
<organism evidence="4 5">
    <name type="scientific">Pseudofrankia inefficax (strain DSM 45817 / CECT 9037 / DDB 130130 / EuI1c)</name>
    <name type="common">Frankia inefficax</name>
    <dbReference type="NCBI Taxonomy" id="298654"/>
    <lineage>
        <taxon>Bacteria</taxon>
        <taxon>Bacillati</taxon>
        <taxon>Actinomycetota</taxon>
        <taxon>Actinomycetes</taxon>
        <taxon>Frankiales</taxon>
        <taxon>Frankiaceae</taxon>
        <taxon>Pseudofrankia</taxon>
    </lineage>
</organism>
<dbReference type="HOGENOM" id="CLU_010194_1_2_11"/>